<keyword evidence="1" id="KW-0808">Transferase</keyword>
<dbReference type="PANTHER" id="PTHR43877:SF2">
    <property type="entry name" value="AMINOALKYLPHOSPHONATE N-ACETYLTRANSFERASE-RELATED"/>
    <property type="match status" value="1"/>
</dbReference>
<dbReference type="SUPFAM" id="SSF55729">
    <property type="entry name" value="Acyl-CoA N-acyltransferases (Nat)"/>
    <property type="match status" value="1"/>
</dbReference>
<dbReference type="EMBL" id="JAPNTZ010000001">
    <property type="protein sequence ID" value="MCY1136760.1"/>
    <property type="molecule type" value="Genomic_DNA"/>
</dbReference>
<keyword evidence="2" id="KW-0012">Acyltransferase</keyword>
<gene>
    <name evidence="4" type="ORF">OWR29_02035</name>
</gene>
<dbReference type="RefSeq" id="WP_267560531.1">
    <property type="nucleotide sequence ID" value="NZ_JAPNTZ010000001.1"/>
</dbReference>
<evidence type="ECO:0000259" key="3">
    <source>
        <dbReference type="PROSITE" id="PS51186"/>
    </source>
</evidence>
<reference evidence="4" key="1">
    <citation type="submission" date="2022-11" db="EMBL/GenBank/DDBJ databases">
        <authorList>
            <person name="Somphong A."/>
            <person name="Phongsopitanun W."/>
        </authorList>
    </citation>
    <scope>NUCLEOTIDE SEQUENCE</scope>
    <source>
        <strain evidence="4">Pm04-4</strain>
    </source>
</reference>
<evidence type="ECO:0000256" key="1">
    <source>
        <dbReference type="ARBA" id="ARBA00022679"/>
    </source>
</evidence>
<comment type="caution">
    <text evidence="4">The sequence shown here is derived from an EMBL/GenBank/DDBJ whole genome shotgun (WGS) entry which is preliminary data.</text>
</comment>
<evidence type="ECO:0000313" key="4">
    <source>
        <dbReference type="EMBL" id="MCY1136760.1"/>
    </source>
</evidence>
<dbReference type="InterPro" id="IPR050832">
    <property type="entry name" value="Bact_Acetyltransf"/>
</dbReference>
<dbReference type="InterPro" id="IPR000182">
    <property type="entry name" value="GNAT_dom"/>
</dbReference>
<dbReference type="Gene3D" id="3.40.630.30">
    <property type="match status" value="1"/>
</dbReference>
<dbReference type="InterPro" id="IPR016181">
    <property type="entry name" value="Acyl_CoA_acyltransferase"/>
</dbReference>
<evidence type="ECO:0000256" key="2">
    <source>
        <dbReference type="ARBA" id="ARBA00023315"/>
    </source>
</evidence>
<dbReference type="CDD" id="cd04301">
    <property type="entry name" value="NAT_SF"/>
    <property type="match status" value="1"/>
</dbReference>
<name>A0ABT4AR92_9ACTN</name>
<dbReference type="PANTHER" id="PTHR43877">
    <property type="entry name" value="AMINOALKYLPHOSPHONATE N-ACETYLTRANSFERASE-RELATED-RELATED"/>
    <property type="match status" value="1"/>
</dbReference>
<sequence>MAFSIRSVSWDDPAGEALRAAMRAEIRERYADRMPPVGDEPQMVVTSEGVVWVGLAVADDGTAIGHALLRRHGPDLEIKRMYVAPAWRGRGVAAALLDAVEVEARRLGAPRVILHTGDRQPEAVALYVRHGYQPIPVYGVYVGMPGAHCFAKVPSATG</sequence>
<dbReference type="PROSITE" id="PS51186">
    <property type="entry name" value="GNAT"/>
    <property type="match status" value="1"/>
</dbReference>
<evidence type="ECO:0000313" key="5">
    <source>
        <dbReference type="Proteomes" id="UP001151002"/>
    </source>
</evidence>
<feature type="domain" description="N-acetyltransferase" evidence="3">
    <location>
        <begin position="13"/>
        <end position="156"/>
    </location>
</feature>
<keyword evidence="5" id="KW-1185">Reference proteome</keyword>
<proteinExistence type="predicted"/>
<organism evidence="4 5">
    <name type="scientific">Paractinoplanes pyxinae</name>
    <dbReference type="NCBI Taxonomy" id="2997416"/>
    <lineage>
        <taxon>Bacteria</taxon>
        <taxon>Bacillati</taxon>
        <taxon>Actinomycetota</taxon>
        <taxon>Actinomycetes</taxon>
        <taxon>Micromonosporales</taxon>
        <taxon>Micromonosporaceae</taxon>
        <taxon>Paractinoplanes</taxon>
    </lineage>
</organism>
<accession>A0ABT4AR92</accession>
<protein>
    <submittedName>
        <fullName evidence="4">GNAT family N-acetyltransferase</fullName>
    </submittedName>
</protein>
<dbReference type="Proteomes" id="UP001151002">
    <property type="component" value="Unassembled WGS sequence"/>
</dbReference>
<dbReference type="Pfam" id="PF00583">
    <property type="entry name" value="Acetyltransf_1"/>
    <property type="match status" value="1"/>
</dbReference>